<dbReference type="InterPro" id="IPR008909">
    <property type="entry name" value="DALR_anticod-bd"/>
</dbReference>
<dbReference type="Pfam" id="PF00750">
    <property type="entry name" value="tRNA-synt_1d"/>
    <property type="match status" value="1"/>
</dbReference>
<evidence type="ECO:0000256" key="5">
    <source>
        <dbReference type="ARBA" id="ARBA00022598"/>
    </source>
</evidence>
<evidence type="ECO:0000256" key="2">
    <source>
        <dbReference type="ARBA" id="ARBA00005594"/>
    </source>
</evidence>
<dbReference type="AlphaFoldDB" id="A0A553UN73"/>
<comment type="similarity">
    <text evidence="2 11 12">Belongs to the class-I aminoacyl-tRNA synthetase family.</text>
</comment>
<comment type="subunit">
    <text evidence="3 11">Monomer.</text>
</comment>
<feature type="short sequence motif" description="'HIGH' region" evidence="11">
    <location>
        <begin position="118"/>
        <end position="128"/>
    </location>
</feature>
<dbReference type="Pfam" id="PF05746">
    <property type="entry name" value="DALR_1"/>
    <property type="match status" value="1"/>
</dbReference>
<evidence type="ECO:0000259" key="13">
    <source>
        <dbReference type="SMART" id="SM00836"/>
    </source>
</evidence>
<evidence type="ECO:0000256" key="6">
    <source>
        <dbReference type="ARBA" id="ARBA00022741"/>
    </source>
</evidence>
<keyword evidence="5 11" id="KW-0436">Ligase</keyword>
<dbReference type="SUPFAM" id="SSF52374">
    <property type="entry name" value="Nucleotidylyl transferase"/>
    <property type="match status" value="1"/>
</dbReference>
<feature type="domain" description="DALR anticodon binding" evidence="13">
    <location>
        <begin position="423"/>
        <end position="541"/>
    </location>
</feature>
<dbReference type="SUPFAM" id="SSF55190">
    <property type="entry name" value="Arginyl-tRNA synthetase (ArgRS), N-terminal 'additional' domain"/>
    <property type="match status" value="1"/>
</dbReference>
<dbReference type="PANTHER" id="PTHR11956:SF5">
    <property type="entry name" value="ARGININE--TRNA LIGASE, CYTOPLASMIC"/>
    <property type="match status" value="1"/>
</dbReference>
<gene>
    <name evidence="11" type="primary">argS</name>
    <name evidence="15" type="ORF">FNE76_06635</name>
</gene>
<dbReference type="SMART" id="SM00836">
    <property type="entry name" value="DALR_1"/>
    <property type="match status" value="1"/>
</dbReference>
<proteinExistence type="inferred from homology"/>
<dbReference type="SUPFAM" id="SSF47323">
    <property type="entry name" value="Anticodon-binding domain of a subclass of class I aminoacyl-tRNA synthetases"/>
    <property type="match status" value="1"/>
</dbReference>
<evidence type="ECO:0000256" key="4">
    <source>
        <dbReference type="ARBA" id="ARBA00022490"/>
    </source>
</evidence>
<dbReference type="NCBIfam" id="TIGR00456">
    <property type="entry name" value="argS"/>
    <property type="match status" value="1"/>
</dbReference>
<evidence type="ECO:0000313" key="16">
    <source>
        <dbReference type="Proteomes" id="UP000319322"/>
    </source>
</evidence>
<dbReference type="Proteomes" id="UP000319322">
    <property type="component" value="Unassembled WGS sequence"/>
</dbReference>
<dbReference type="GO" id="GO:0005524">
    <property type="term" value="F:ATP binding"/>
    <property type="evidence" value="ECO:0007669"/>
    <property type="project" value="UniProtKB-UniRule"/>
</dbReference>
<keyword evidence="16" id="KW-1185">Reference proteome</keyword>
<dbReference type="CDD" id="cd00671">
    <property type="entry name" value="ArgRS_core"/>
    <property type="match status" value="1"/>
</dbReference>
<comment type="caution">
    <text evidence="15">The sequence shown here is derived from an EMBL/GenBank/DDBJ whole genome shotgun (WGS) entry which is preliminary data.</text>
</comment>
<dbReference type="GO" id="GO:0005737">
    <property type="term" value="C:cytoplasm"/>
    <property type="evidence" value="ECO:0007669"/>
    <property type="project" value="UniProtKB-SubCell"/>
</dbReference>
<dbReference type="InterPro" id="IPR001412">
    <property type="entry name" value="aa-tRNA-synth_I_CS"/>
</dbReference>
<dbReference type="Gene3D" id="1.10.730.10">
    <property type="entry name" value="Isoleucyl-tRNA Synthetase, Domain 1"/>
    <property type="match status" value="1"/>
</dbReference>
<evidence type="ECO:0000256" key="9">
    <source>
        <dbReference type="ARBA" id="ARBA00023146"/>
    </source>
</evidence>
<keyword evidence="4 11" id="KW-0963">Cytoplasm</keyword>
<accession>A0A553UN73</accession>
<dbReference type="PANTHER" id="PTHR11956">
    <property type="entry name" value="ARGINYL-TRNA SYNTHETASE"/>
    <property type="match status" value="1"/>
</dbReference>
<dbReference type="FunFam" id="3.40.50.620:FF:000062">
    <property type="entry name" value="Arginine--tRNA ligase"/>
    <property type="match status" value="1"/>
</dbReference>
<protein>
    <recommendedName>
        <fullName evidence="11">Arginine--tRNA ligase</fullName>
        <ecNumber evidence="11">6.1.1.19</ecNumber>
    </recommendedName>
    <alternativeName>
        <fullName evidence="11">Arginyl-tRNA synthetase</fullName>
        <shortName evidence="11">ArgRS</shortName>
    </alternativeName>
</protein>
<dbReference type="Pfam" id="PF03485">
    <property type="entry name" value="Arg_tRNA_synt_N"/>
    <property type="match status" value="1"/>
</dbReference>
<name>A0A553UN73_9HELI</name>
<evidence type="ECO:0000256" key="7">
    <source>
        <dbReference type="ARBA" id="ARBA00022840"/>
    </source>
</evidence>
<dbReference type="InterPro" id="IPR014729">
    <property type="entry name" value="Rossmann-like_a/b/a_fold"/>
</dbReference>
<evidence type="ECO:0000256" key="1">
    <source>
        <dbReference type="ARBA" id="ARBA00004496"/>
    </source>
</evidence>
<keyword evidence="9 11" id="KW-0030">Aminoacyl-tRNA synthetase</keyword>
<dbReference type="Gene3D" id="3.30.1360.70">
    <property type="entry name" value="Arginyl tRNA synthetase N-terminal domain"/>
    <property type="match status" value="1"/>
</dbReference>
<keyword evidence="6 11" id="KW-0547">Nucleotide-binding</keyword>
<dbReference type="GO" id="GO:0004814">
    <property type="term" value="F:arginine-tRNA ligase activity"/>
    <property type="evidence" value="ECO:0007669"/>
    <property type="project" value="UniProtKB-UniRule"/>
</dbReference>
<reference evidence="15" key="1">
    <citation type="submission" date="2019-07" db="EMBL/GenBank/DDBJ databases">
        <title>Helicobacter labacensis sp. nov., Helicobacter mehlei sp. nov. and Helicobacter vulpis sp. nov., isolated from gastric mucosa of red fox (Vulpis vulpis).</title>
        <authorList>
            <person name="Kusar D."/>
            <person name="Gruntar I."/>
            <person name="Pate M."/>
            <person name="Zajc U."/>
            <person name="Ocepek M."/>
        </authorList>
    </citation>
    <scope>NUCLEOTIDE SEQUENCE [LARGE SCALE GENOMIC DNA]</scope>
    <source>
        <strain evidence="15">L8b</strain>
    </source>
</reference>
<comment type="catalytic activity">
    <reaction evidence="10 11">
        <text>tRNA(Arg) + L-arginine + ATP = L-arginyl-tRNA(Arg) + AMP + diphosphate</text>
        <dbReference type="Rhea" id="RHEA:20301"/>
        <dbReference type="Rhea" id="RHEA-COMP:9658"/>
        <dbReference type="Rhea" id="RHEA-COMP:9673"/>
        <dbReference type="ChEBI" id="CHEBI:30616"/>
        <dbReference type="ChEBI" id="CHEBI:32682"/>
        <dbReference type="ChEBI" id="CHEBI:33019"/>
        <dbReference type="ChEBI" id="CHEBI:78442"/>
        <dbReference type="ChEBI" id="CHEBI:78513"/>
        <dbReference type="ChEBI" id="CHEBI:456215"/>
        <dbReference type="EC" id="6.1.1.19"/>
    </reaction>
</comment>
<dbReference type="PRINTS" id="PR01038">
    <property type="entry name" value="TRNASYNTHARG"/>
</dbReference>
<dbReference type="InterPro" id="IPR001278">
    <property type="entry name" value="Arg-tRNA-ligase"/>
</dbReference>
<evidence type="ECO:0000256" key="11">
    <source>
        <dbReference type="HAMAP-Rule" id="MF_00123"/>
    </source>
</evidence>
<dbReference type="EC" id="6.1.1.19" evidence="11"/>
<dbReference type="InterPro" id="IPR005148">
    <property type="entry name" value="Arg-tRNA-synth_N"/>
</dbReference>
<dbReference type="EMBL" id="VKGC01000020">
    <property type="protein sequence ID" value="TSA81411.1"/>
    <property type="molecule type" value="Genomic_DNA"/>
</dbReference>
<feature type="domain" description="Arginyl tRNA synthetase N-terminal" evidence="14">
    <location>
        <begin position="4"/>
        <end position="82"/>
    </location>
</feature>
<keyword evidence="7 11" id="KW-0067">ATP-binding</keyword>
<organism evidence="15 16">
    <name type="scientific">Helicobacter mehlei</name>
    <dbReference type="NCBI Taxonomy" id="2316080"/>
    <lineage>
        <taxon>Bacteria</taxon>
        <taxon>Pseudomonadati</taxon>
        <taxon>Campylobacterota</taxon>
        <taxon>Epsilonproteobacteria</taxon>
        <taxon>Campylobacterales</taxon>
        <taxon>Helicobacteraceae</taxon>
        <taxon>Helicobacter</taxon>
    </lineage>
</organism>
<sequence length="541" mass="61070">MMHQAIKTLLERVLGVEIILEHPKDRDLGHYASVVAFSLAKSYQKAPKLIALELAERLQQNAECQKVFARIEALNGYINFTLQESFLDALCNEALALGQDFGKEQAKQESIYLEFVSANPTGPLHIGHARGAIFGDSLCRLGRFLGFKMHPEYYVNDLGVQIKTLGLSVFLKIQELGGLGVVYPEGCYQGGYIVELANMALEHFGKARLYDQSQKEACIAELGEFAKNCMLVEIQESLEELGVCMDAYVSEKAMFEHQERVFRCLQEANGIYESEGKMWLKSSAFGDEKDRVVRKADGSFTYIAGDITYHDYKFAQNYDRYINIFGADHHGYVARIKAALQFLGYDSHKLEVLLVQMVALLQEGKPYKMSKRAGNFVLLKDVLQDIGKDALRFVFLSKKLDTHLEFDVASLQKQDSSNPIFYIHYANARIHTLLNKFLEKPTASLATINANSLENLPSAPAHLLFNALNLPKVLQSAFEDRELQKICDYLQNLAANFHSFYNAHRILDTPQELKYLKLCRMVSLSLTIGLKILGIEAKTKM</sequence>
<dbReference type="HAMAP" id="MF_00123">
    <property type="entry name" value="Arg_tRNA_synth"/>
    <property type="match status" value="1"/>
</dbReference>
<dbReference type="SMART" id="SM01016">
    <property type="entry name" value="Arg_tRNA_synt_N"/>
    <property type="match status" value="1"/>
</dbReference>
<dbReference type="Gene3D" id="3.40.50.620">
    <property type="entry name" value="HUPs"/>
    <property type="match status" value="1"/>
</dbReference>
<dbReference type="InterPro" id="IPR035684">
    <property type="entry name" value="ArgRS_core"/>
</dbReference>
<evidence type="ECO:0000256" key="12">
    <source>
        <dbReference type="RuleBase" id="RU363038"/>
    </source>
</evidence>
<evidence type="ECO:0000259" key="14">
    <source>
        <dbReference type="SMART" id="SM01016"/>
    </source>
</evidence>
<dbReference type="GO" id="GO:0006420">
    <property type="term" value="P:arginyl-tRNA aminoacylation"/>
    <property type="evidence" value="ECO:0007669"/>
    <property type="project" value="UniProtKB-UniRule"/>
</dbReference>
<comment type="subcellular location">
    <subcellularLocation>
        <location evidence="1 11">Cytoplasm</location>
    </subcellularLocation>
</comment>
<dbReference type="OrthoDB" id="9803211at2"/>
<dbReference type="InterPro" id="IPR009080">
    <property type="entry name" value="tRNAsynth_Ia_anticodon-bd"/>
</dbReference>
<dbReference type="InterPro" id="IPR036695">
    <property type="entry name" value="Arg-tRNA-synth_N_sf"/>
</dbReference>
<evidence type="ECO:0000313" key="15">
    <source>
        <dbReference type="EMBL" id="TSA81411.1"/>
    </source>
</evidence>
<dbReference type="PROSITE" id="PS00178">
    <property type="entry name" value="AA_TRNA_LIGASE_I"/>
    <property type="match status" value="1"/>
</dbReference>
<keyword evidence="8 11" id="KW-0648">Protein biosynthesis</keyword>
<evidence type="ECO:0000256" key="10">
    <source>
        <dbReference type="ARBA" id="ARBA00049339"/>
    </source>
</evidence>
<reference evidence="15" key="2">
    <citation type="submission" date="2019-07" db="EMBL/GenBank/DDBJ databases">
        <authorList>
            <person name="Papic B."/>
        </authorList>
    </citation>
    <scope>NUCLEOTIDE SEQUENCE [LARGE SCALE GENOMIC DNA]</scope>
    <source>
        <strain evidence="15">L8b</strain>
    </source>
</reference>
<evidence type="ECO:0000256" key="3">
    <source>
        <dbReference type="ARBA" id="ARBA00011245"/>
    </source>
</evidence>
<evidence type="ECO:0000256" key="8">
    <source>
        <dbReference type="ARBA" id="ARBA00022917"/>
    </source>
</evidence>